<evidence type="ECO:0008006" key="4">
    <source>
        <dbReference type="Google" id="ProtNLM"/>
    </source>
</evidence>
<dbReference type="OrthoDB" id="207081at2759"/>
<dbReference type="Gene3D" id="3.40.50.300">
    <property type="entry name" value="P-loop containing nucleotide triphosphate hydrolases"/>
    <property type="match status" value="1"/>
</dbReference>
<dbReference type="SMART" id="SM00175">
    <property type="entry name" value="RAB"/>
    <property type="match status" value="1"/>
</dbReference>
<name>A0A2G5SP27_9PELO</name>
<dbReference type="PROSITE" id="PS51419">
    <property type="entry name" value="RAB"/>
    <property type="match status" value="1"/>
</dbReference>
<dbReference type="EMBL" id="PDUG01000006">
    <property type="protein sequence ID" value="PIC16702.1"/>
    <property type="molecule type" value="Genomic_DNA"/>
</dbReference>
<keyword evidence="3" id="KW-1185">Reference proteome</keyword>
<dbReference type="PRINTS" id="PR00449">
    <property type="entry name" value="RASTRNSFRMNG"/>
</dbReference>
<proteinExistence type="predicted"/>
<evidence type="ECO:0000313" key="2">
    <source>
        <dbReference type="EMBL" id="PIC16702.1"/>
    </source>
</evidence>
<dbReference type="PANTHER" id="PTHR14932">
    <property type="entry name" value="RAS GTPASE-RELATED"/>
    <property type="match status" value="1"/>
</dbReference>
<organism evidence="2 3">
    <name type="scientific">Caenorhabditis nigoni</name>
    <dbReference type="NCBI Taxonomy" id="1611254"/>
    <lineage>
        <taxon>Eukaryota</taxon>
        <taxon>Metazoa</taxon>
        <taxon>Ecdysozoa</taxon>
        <taxon>Nematoda</taxon>
        <taxon>Chromadorea</taxon>
        <taxon>Rhabditida</taxon>
        <taxon>Rhabditina</taxon>
        <taxon>Rhabditomorpha</taxon>
        <taxon>Rhabditoidea</taxon>
        <taxon>Rhabditidae</taxon>
        <taxon>Peloderinae</taxon>
        <taxon>Caenorhabditis</taxon>
    </lineage>
</organism>
<accession>A0A2G5SP27</accession>
<dbReference type="InterPro" id="IPR040385">
    <property type="entry name" value="RABL6"/>
</dbReference>
<dbReference type="GO" id="GO:0005829">
    <property type="term" value="C:cytosol"/>
    <property type="evidence" value="ECO:0007669"/>
    <property type="project" value="TreeGrafter"/>
</dbReference>
<reference evidence="3" key="1">
    <citation type="submission" date="2017-10" db="EMBL/GenBank/DDBJ databases">
        <title>Rapid genome shrinkage in a self-fertile nematode reveals novel sperm competition proteins.</title>
        <authorList>
            <person name="Yin D."/>
            <person name="Schwarz E.M."/>
            <person name="Thomas C.G."/>
            <person name="Felde R.L."/>
            <person name="Korf I.F."/>
            <person name="Cutter A.D."/>
            <person name="Schartner C.M."/>
            <person name="Ralston E.J."/>
            <person name="Meyer B.J."/>
            <person name="Haag E.S."/>
        </authorList>
    </citation>
    <scope>NUCLEOTIDE SEQUENCE [LARGE SCALE GENOMIC DNA]</scope>
    <source>
        <strain evidence="3">JU1422</strain>
    </source>
</reference>
<evidence type="ECO:0000256" key="1">
    <source>
        <dbReference type="SAM" id="MobiDB-lite"/>
    </source>
</evidence>
<comment type="caution">
    <text evidence="2">The sequence shown here is derived from an EMBL/GenBank/DDBJ whole genome shotgun (WGS) entry which is preliminary data.</text>
</comment>
<dbReference type="STRING" id="1611254.A0A2G5SP27"/>
<gene>
    <name evidence="2" type="primary">Cni-F08G12.1</name>
    <name evidence="2" type="synonym">Cnig_chr_X.g23217</name>
    <name evidence="2" type="ORF">B9Z55_023217</name>
</gene>
<feature type="compositionally biased region" description="Basic residues" evidence="1">
    <location>
        <begin position="614"/>
        <end position="626"/>
    </location>
</feature>
<protein>
    <recommendedName>
        <fullName evidence="4">Rab-like protein 6</fullName>
    </recommendedName>
</protein>
<dbReference type="GO" id="GO:0003924">
    <property type="term" value="F:GTPase activity"/>
    <property type="evidence" value="ECO:0007669"/>
    <property type="project" value="InterPro"/>
</dbReference>
<feature type="compositionally biased region" description="Basic and acidic residues" evidence="1">
    <location>
        <begin position="587"/>
        <end position="596"/>
    </location>
</feature>
<dbReference type="Proteomes" id="UP000230233">
    <property type="component" value="Chromosome X"/>
</dbReference>
<feature type="compositionally biased region" description="Polar residues" evidence="1">
    <location>
        <begin position="368"/>
        <end position="381"/>
    </location>
</feature>
<dbReference type="Pfam" id="PF00071">
    <property type="entry name" value="Ras"/>
    <property type="match status" value="1"/>
</dbReference>
<dbReference type="InterPro" id="IPR027417">
    <property type="entry name" value="P-loop_NTPase"/>
</dbReference>
<dbReference type="Pfam" id="PF08477">
    <property type="entry name" value="Roc"/>
    <property type="match status" value="1"/>
</dbReference>
<dbReference type="GO" id="GO:0005634">
    <property type="term" value="C:nucleus"/>
    <property type="evidence" value="ECO:0007669"/>
    <property type="project" value="TreeGrafter"/>
</dbReference>
<feature type="compositionally biased region" description="Basic residues" evidence="1">
    <location>
        <begin position="641"/>
        <end position="651"/>
    </location>
</feature>
<feature type="region of interest" description="Disordered" evidence="1">
    <location>
        <begin position="540"/>
        <end position="679"/>
    </location>
</feature>
<dbReference type="PANTHER" id="PTHR14932:SF1">
    <property type="entry name" value="RAB-LIKE PROTEIN 6"/>
    <property type="match status" value="1"/>
</dbReference>
<dbReference type="GO" id="GO:0005525">
    <property type="term" value="F:GTP binding"/>
    <property type="evidence" value="ECO:0007669"/>
    <property type="project" value="InterPro"/>
</dbReference>
<sequence>MSPPGRLFTSRLYTIIVFFLPNSHSNNAFQMFSAIRKKLGGDKDDQKPTVMPSGVQRVDAELQRKFARGVQYNLKIVIRGDRNVGKTCLWKRLQGLSFQEEYVATEEIQVANINWNYRATDDVVKVDVWDIVDQSTKKRVRDDKLKLANNGVDKSDGLDYEDTACDARFVDVYKGTNGVIFVFDITKTWTWEYVQKEIVNVPNKIPVLVLANRRDMGHHRQVTDLQCSTFVELFNSSHPSPDGSPRARFAPASMRYAFGLKFVHHFFNIPFLCLQRESLLRQIETNKSEIVSSYHELDCYQETPEADYDTFIEMVNQKRREYADKNSVSARQGAVQTSGRVMGGGQPIPGQRLTPPTIPKATLDHSGAMNSNSASDPTLKNSFEFIGDEDGINSFLGEKHEPKQNGTAVKPKHNESDSETENNMVYKFEEDFSVDDDLLAKMAKLGEQRQVQLNLKKLTVPEVTERETETPIAYHVKVHEDDVDSPIKEPPAIEPEVLGTQSDIKEQDFQSCYESPLRETPPEIVASPVTVAMTSDDLDAWLGSEDHSPKSSSMTFEKHNSSDEEFGVELPQPPPKKTVDIFSPPVVEEKTPKRTETPTYPDDLAEDEPEKEKVSKKKKVKKTTKKAKAEEEEEQEEKLTKKTKKVSKKKAVEKTSQSLLEDFLGPADEIVASGDYDPL</sequence>
<evidence type="ECO:0000313" key="3">
    <source>
        <dbReference type="Proteomes" id="UP000230233"/>
    </source>
</evidence>
<dbReference type="InterPro" id="IPR001806">
    <property type="entry name" value="Small_GTPase"/>
</dbReference>
<dbReference type="SUPFAM" id="SSF52540">
    <property type="entry name" value="P-loop containing nucleoside triphosphate hydrolases"/>
    <property type="match status" value="1"/>
</dbReference>
<feature type="compositionally biased region" description="Polar residues" evidence="1">
    <location>
        <begin position="326"/>
        <end position="339"/>
    </location>
</feature>
<dbReference type="AlphaFoldDB" id="A0A2G5SP27"/>
<feature type="region of interest" description="Disordered" evidence="1">
    <location>
        <begin position="323"/>
        <end position="421"/>
    </location>
</feature>